<feature type="domain" description="TadE-like" evidence="1">
    <location>
        <begin position="22"/>
        <end position="64"/>
    </location>
</feature>
<name>A0A327Z1M6_9ACTN</name>
<protein>
    <submittedName>
        <fullName evidence="2">TadE-like protein</fullName>
    </submittedName>
</protein>
<evidence type="ECO:0000259" key="1">
    <source>
        <dbReference type="Pfam" id="PF07811"/>
    </source>
</evidence>
<sequence>MTRLRRAIVARIRKVAATPDAGASTAEMALLTPLLVAILLFVVMCGRLVSAQIDVEAAASSGARTASLLGHGGGVAEAERNALATLAAHTGTCRSASVTVSGNPQPGGSVTVRVSCRVALSDLLLLGVPGSRTVEASATSPVDRWAGP</sequence>
<dbReference type="EMBL" id="QLMJ01000020">
    <property type="protein sequence ID" value="RAK28316.1"/>
    <property type="molecule type" value="Genomic_DNA"/>
</dbReference>
<gene>
    <name evidence="2" type="ORF">B0I29_12084</name>
</gene>
<proteinExistence type="predicted"/>
<accession>A0A327Z1M6</accession>
<dbReference type="Proteomes" id="UP000249341">
    <property type="component" value="Unassembled WGS sequence"/>
</dbReference>
<comment type="caution">
    <text evidence="2">The sequence shown here is derived from an EMBL/GenBank/DDBJ whole genome shotgun (WGS) entry which is preliminary data.</text>
</comment>
<dbReference type="Pfam" id="PF07811">
    <property type="entry name" value="TadE"/>
    <property type="match status" value="1"/>
</dbReference>
<evidence type="ECO:0000313" key="3">
    <source>
        <dbReference type="Proteomes" id="UP000249341"/>
    </source>
</evidence>
<dbReference type="InterPro" id="IPR012495">
    <property type="entry name" value="TadE-like_dom"/>
</dbReference>
<dbReference type="AlphaFoldDB" id="A0A327Z1M6"/>
<dbReference type="OrthoDB" id="3260904at2"/>
<evidence type="ECO:0000313" key="2">
    <source>
        <dbReference type="EMBL" id="RAK28316.1"/>
    </source>
</evidence>
<reference evidence="2 3" key="1">
    <citation type="submission" date="2018-06" db="EMBL/GenBank/DDBJ databases">
        <title>Genomic Encyclopedia of Type Strains, Phase III (KMG-III): the genomes of soil and plant-associated and newly described type strains.</title>
        <authorList>
            <person name="Whitman W."/>
        </authorList>
    </citation>
    <scope>NUCLEOTIDE SEQUENCE [LARGE SCALE GENOMIC DNA]</scope>
    <source>
        <strain evidence="2 3">CGMCC 4.7090</strain>
    </source>
</reference>
<dbReference type="RefSeq" id="WP_111653398.1">
    <property type="nucleotide sequence ID" value="NZ_JACHWI010000002.1"/>
</dbReference>
<organism evidence="2 3">
    <name type="scientific">Actinoplanes lutulentus</name>
    <dbReference type="NCBI Taxonomy" id="1287878"/>
    <lineage>
        <taxon>Bacteria</taxon>
        <taxon>Bacillati</taxon>
        <taxon>Actinomycetota</taxon>
        <taxon>Actinomycetes</taxon>
        <taxon>Micromonosporales</taxon>
        <taxon>Micromonosporaceae</taxon>
        <taxon>Actinoplanes</taxon>
    </lineage>
</organism>
<keyword evidence="3" id="KW-1185">Reference proteome</keyword>